<gene>
    <name evidence="2" type="ORF">C8A00DRAFT_33753</name>
</gene>
<feature type="region of interest" description="Disordered" evidence="1">
    <location>
        <begin position="115"/>
        <end position="148"/>
    </location>
</feature>
<evidence type="ECO:0000313" key="3">
    <source>
        <dbReference type="Proteomes" id="UP001302745"/>
    </source>
</evidence>
<dbReference type="AlphaFoldDB" id="A0AAN6VLI9"/>
<feature type="region of interest" description="Disordered" evidence="1">
    <location>
        <begin position="176"/>
        <end position="238"/>
    </location>
</feature>
<evidence type="ECO:0000313" key="2">
    <source>
        <dbReference type="EMBL" id="KAK4153524.1"/>
    </source>
</evidence>
<feature type="compositionally biased region" description="Pro residues" evidence="1">
    <location>
        <begin position="8"/>
        <end position="17"/>
    </location>
</feature>
<sequence>MPTYHTPPQTPSSPPFPSRSTSFSHSSSSSTGRSSNTSGRSRSKPSVDFGLSKDEKKAEAKKKIPYVFLGTVAAASLLAHKCWPKGFVHGDKEDWELSGLELRAKQRRLAEKAEKAARRIGGGGGERRGSRGGGVGHHHDHDDDYGFDDRYRDGRREYYLGKGTEYEHVVIDDGRQDPRWDRERGPRERPQGSLVSRGRGRSRDRAFEANRYPEPSSPYRRATTSRERTDLRTTTERYYPPRSKALSLGTEYFQHWVI</sequence>
<feature type="compositionally biased region" description="Basic and acidic residues" evidence="1">
    <location>
        <begin position="176"/>
        <end position="190"/>
    </location>
</feature>
<feature type="compositionally biased region" description="Basic and acidic residues" evidence="1">
    <location>
        <begin position="137"/>
        <end position="148"/>
    </location>
</feature>
<reference evidence="2" key="2">
    <citation type="submission" date="2023-05" db="EMBL/GenBank/DDBJ databases">
        <authorList>
            <consortium name="Lawrence Berkeley National Laboratory"/>
            <person name="Steindorff A."/>
            <person name="Hensen N."/>
            <person name="Bonometti L."/>
            <person name="Westerberg I."/>
            <person name="Brannstrom I.O."/>
            <person name="Guillou S."/>
            <person name="Cros-Aarteil S."/>
            <person name="Calhoun S."/>
            <person name="Haridas S."/>
            <person name="Kuo A."/>
            <person name="Mondo S."/>
            <person name="Pangilinan J."/>
            <person name="Riley R."/>
            <person name="Labutti K."/>
            <person name="Andreopoulos B."/>
            <person name="Lipzen A."/>
            <person name="Chen C."/>
            <person name="Yanf M."/>
            <person name="Daum C."/>
            <person name="Ng V."/>
            <person name="Clum A."/>
            <person name="Ohm R."/>
            <person name="Martin F."/>
            <person name="Silar P."/>
            <person name="Natvig D."/>
            <person name="Lalanne C."/>
            <person name="Gautier V."/>
            <person name="Ament-Velasquez S.L."/>
            <person name="Kruys A."/>
            <person name="Hutchinson M.I."/>
            <person name="Powell A.J."/>
            <person name="Barry K."/>
            <person name="Miller A.N."/>
            <person name="Grigoriev I.V."/>
            <person name="Debuchy R."/>
            <person name="Gladieux P."/>
            <person name="Thoren M.H."/>
            <person name="Johannesson H."/>
        </authorList>
    </citation>
    <scope>NUCLEOTIDE SEQUENCE</scope>
    <source>
        <strain evidence="2">CBS 538.74</strain>
    </source>
</reference>
<feature type="region of interest" description="Disordered" evidence="1">
    <location>
        <begin position="1"/>
        <end position="59"/>
    </location>
</feature>
<organism evidence="2 3">
    <name type="scientific">Chaetomidium leptoderma</name>
    <dbReference type="NCBI Taxonomy" id="669021"/>
    <lineage>
        <taxon>Eukaryota</taxon>
        <taxon>Fungi</taxon>
        <taxon>Dikarya</taxon>
        <taxon>Ascomycota</taxon>
        <taxon>Pezizomycotina</taxon>
        <taxon>Sordariomycetes</taxon>
        <taxon>Sordariomycetidae</taxon>
        <taxon>Sordariales</taxon>
        <taxon>Chaetomiaceae</taxon>
        <taxon>Chaetomidium</taxon>
    </lineage>
</organism>
<evidence type="ECO:0000256" key="1">
    <source>
        <dbReference type="SAM" id="MobiDB-lite"/>
    </source>
</evidence>
<dbReference type="EMBL" id="MU856938">
    <property type="protein sequence ID" value="KAK4153524.1"/>
    <property type="molecule type" value="Genomic_DNA"/>
</dbReference>
<feature type="compositionally biased region" description="Basic and acidic residues" evidence="1">
    <location>
        <begin position="224"/>
        <end position="235"/>
    </location>
</feature>
<comment type="caution">
    <text evidence="2">The sequence shown here is derived from an EMBL/GenBank/DDBJ whole genome shotgun (WGS) entry which is preliminary data.</text>
</comment>
<dbReference type="Proteomes" id="UP001302745">
    <property type="component" value="Unassembled WGS sequence"/>
</dbReference>
<name>A0AAN6VLI9_9PEZI</name>
<accession>A0AAN6VLI9</accession>
<keyword evidence="3" id="KW-1185">Reference proteome</keyword>
<feature type="compositionally biased region" description="Low complexity" evidence="1">
    <location>
        <begin position="18"/>
        <end position="46"/>
    </location>
</feature>
<reference evidence="2" key="1">
    <citation type="journal article" date="2023" name="Mol. Phylogenet. Evol.">
        <title>Genome-scale phylogeny and comparative genomics of the fungal order Sordariales.</title>
        <authorList>
            <person name="Hensen N."/>
            <person name="Bonometti L."/>
            <person name="Westerberg I."/>
            <person name="Brannstrom I.O."/>
            <person name="Guillou S."/>
            <person name="Cros-Aarteil S."/>
            <person name="Calhoun S."/>
            <person name="Haridas S."/>
            <person name="Kuo A."/>
            <person name="Mondo S."/>
            <person name="Pangilinan J."/>
            <person name="Riley R."/>
            <person name="LaButti K."/>
            <person name="Andreopoulos B."/>
            <person name="Lipzen A."/>
            <person name="Chen C."/>
            <person name="Yan M."/>
            <person name="Daum C."/>
            <person name="Ng V."/>
            <person name="Clum A."/>
            <person name="Steindorff A."/>
            <person name="Ohm R.A."/>
            <person name="Martin F."/>
            <person name="Silar P."/>
            <person name="Natvig D.O."/>
            <person name="Lalanne C."/>
            <person name="Gautier V."/>
            <person name="Ament-Velasquez S.L."/>
            <person name="Kruys A."/>
            <person name="Hutchinson M.I."/>
            <person name="Powell A.J."/>
            <person name="Barry K."/>
            <person name="Miller A.N."/>
            <person name="Grigoriev I.V."/>
            <person name="Debuchy R."/>
            <person name="Gladieux P."/>
            <person name="Hiltunen Thoren M."/>
            <person name="Johannesson H."/>
        </authorList>
    </citation>
    <scope>NUCLEOTIDE SEQUENCE</scope>
    <source>
        <strain evidence="2">CBS 538.74</strain>
    </source>
</reference>
<protein>
    <submittedName>
        <fullName evidence="2">Uncharacterized protein</fullName>
    </submittedName>
</protein>
<proteinExistence type="predicted"/>